<comment type="caution">
    <text evidence="2">The sequence shown here is derived from an EMBL/GenBank/DDBJ whole genome shotgun (WGS) entry which is preliminary data.</text>
</comment>
<gene>
    <name evidence="2" type="ORF">RCZ01_14530</name>
</gene>
<keyword evidence="3" id="KW-1185">Reference proteome</keyword>
<dbReference type="Proteomes" id="UP000398217">
    <property type="component" value="Unassembled WGS sequence"/>
</dbReference>
<dbReference type="OrthoDB" id="5952844at2"/>
<accession>A0A5M4B961</accession>
<evidence type="ECO:0000313" key="3">
    <source>
        <dbReference type="Proteomes" id="UP000398217"/>
    </source>
</evidence>
<dbReference type="EMBL" id="BLBC01000008">
    <property type="protein sequence ID" value="GET46151.1"/>
    <property type="molecule type" value="Genomic_DNA"/>
</dbReference>
<evidence type="ECO:0000256" key="1">
    <source>
        <dbReference type="SAM" id="MobiDB-lite"/>
    </source>
</evidence>
<reference evidence="3" key="1">
    <citation type="journal article" date="2020" name="Int. J. Syst. Evol. Microbiol.">
        <title>Capnocytophaga felis sp. nov. isolated from the feline oral cavity.</title>
        <authorList>
            <person name="Suzuki M."/>
            <person name="Umeda K."/>
            <person name="Kimura M."/>
            <person name="Imaoka K."/>
            <person name="Morikawa S."/>
            <person name="Maeda K."/>
        </authorList>
    </citation>
    <scope>NUCLEOTIDE SEQUENCE [LARGE SCALE GENOMIC DNA]</scope>
    <source>
        <strain evidence="3">KC07070</strain>
    </source>
</reference>
<sequence length="169" mass="19441">MALDNVISVEFSSEELKKINDALATIEQVMKDKSVNLTPDERQQYGRIADRNKLLVDKCKVYMELNPQSLPPTLNKEEFDRDYQARTQIDPIMKRIAVLQTIFSDMKTLLDFDNFNASVSYYRYVKYLSMQNAPGMTAIYGDLKMHYQTRPATNPASKSVPETPTDTQQ</sequence>
<name>A0A5M4B961_9FLAO</name>
<protein>
    <submittedName>
        <fullName evidence="2">Uncharacterized protein</fullName>
    </submittedName>
</protein>
<dbReference type="AlphaFoldDB" id="A0A5M4B961"/>
<dbReference type="RefSeq" id="WP_155284784.1">
    <property type="nucleotide sequence ID" value="NZ_BLBC01000008.1"/>
</dbReference>
<organism evidence="2 3">
    <name type="scientific">Capnocytophaga felis</name>
    <dbReference type="NCBI Taxonomy" id="2267611"/>
    <lineage>
        <taxon>Bacteria</taxon>
        <taxon>Pseudomonadati</taxon>
        <taxon>Bacteroidota</taxon>
        <taxon>Flavobacteriia</taxon>
        <taxon>Flavobacteriales</taxon>
        <taxon>Flavobacteriaceae</taxon>
        <taxon>Capnocytophaga</taxon>
    </lineage>
</organism>
<evidence type="ECO:0000313" key="2">
    <source>
        <dbReference type="EMBL" id="GET46151.1"/>
    </source>
</evidence>
<proteinExistence type="predicted"/>
<feature type="region of interest" description="Disordered" evidence="1">
    <location>
        <begin position="150"/>
        <end position="169"/>
    </location>
</feature>